<dbReference type="InterPro" id="IPR015897">
    <property type="entry name" value="CHK_kinase-like"/>
</dbReference>
<protein>
    <submittedName>
        <fullName evidence="3">Uncharacterized protein LOC117143934</fullName>
    </submittedName>
</protein>
<evidence type="ECO:0000259" key="1">
    <source>
        <dbReference type="SMART" id="SM00587"/>
    </source>
</evidence>
<evidence type="ECO:0000313" key="3">
    <source>
        <dbReference type="RefSeq" id="XP_033164742.1"/>
    </source>
</evidence>
<feature type="domain" description="CHK kinase-like" evidence="1">
    <location>
        <begin position="133"/>
        <end position="320"/>
    </location>
</feature>
<reference evidence="3" key="1">
    <citation type="submission" date="2025-08" db="UniProtKB">
        <authorList>
            <consortium name="RefSeq"/>
        </authorList>
    </citation>
    <scope>IDENTIFICATION</scope>
    <source>
        <strain evidence="3">Mau12</strain>
        <tissue evidence="3">Whole Body</tissue>
    </source>
</reference>
<name>A0A6P8K8S5_DROMA</name>
<dbReference type="GeneID" id="117143934"/>
<proteinExistence type="predicted"/>
<accession>A0A6P8K8S5</accession>
<dbReference type="Proteomes" id="UP000515162">
    <property type="component" value="Chromosome 3R"/>
</dbReference>
<dbReference type="InterPro" id="IPR004119">
    <property type="entry name" value="EcKL"/>
</dbReference>
<dbReference type="Pfam" id="PF02958">
    <property type="entry name" value="EcKL"/>
    <property type="match status" value="1"/>
</dbReference>
<dbReference type="InterPro" id="IPR011009">
    <property type="entry name" value="Kinase-like_dom_sf"/>
</dbReference>
<dbReference type="RefSeq" id="XP_033164742.1">
    <property type="nucleotide sequence ID" value="XM_033308851.1"/>
</dbReference>
<dbReference type="SUPFAM" id="SSF56112">
    <property type="entry name" value="Protein kinase-like (PK-like)"/>
    <property type="match status" value="1"/>
</dbReference>
<dbReference type="PANTHER" id="PTHR11012:SF6">
    <property type="entry name" value="CHK DOMAIN OV1-RELATED"/>
    <property type="match status" value="1"/>
</dbReference>
<sequence length="393" mass="44622">MSNPLLVTQQSQDASLPTWVDQKELEALAKQIPDFRKIESLRWKWETQLAEPALCVHIQVLVADNKKRQVSYLIKSPETVSIGLKVPRKGDFSTERHMLEVVLPALEELYQNSDRIVHFGPPVIQAKQKSNHIYCNYILNKGYSVANGLKGLSVTAMEGVLSKLAAYHAGSAAYIAKNPGKIRELPKLGGNSKSDEEAAELKSLYQLRFHESLRSNDVRQYEDKVKSFQKYIKSGTEILDSKTSFNVILNGSCWPNNLLLQVDAFGNVKDTLFSGFHSAKYGPAVYDLFSLLLTVPAEKSSRFDGYVKFYHDQLMENLKLIKFLGKKPSLTDLQLDLLKYGHWAFETATEILPIVLSDLGDNDIEEIFRNPVFGEQIRELLPWMENRGYFEED</sequence>
<keyword evidence="2" id="KW-1185">Reference proteome</keyword>
<evidence type="ECO:0000313" key="2">
    <source>
        <dbReference type="Proteomes" id="UP000515162"/>
    </source>
</evidence>
<dbReference type="AlphaFoldDB" id="A0A6P8K8S5"/>
<dbReference type="PANTHER" id="PTHR11012">
    <property type="entry name" value="PROTEIN KINASE-LIKE DOMAIN-CONTAINING"/>
    <property type="match status" value="1"/>
</dbReference>
<organism evidence="2 3">
    <name type="scientific">Drosophila mauritiana</name>
    <name type="common">Fruit fly</name>
    <dbReference type="NCBI Taxonomy" id="7226"/>
    <lineage>
        <taxon>Eukaryota</taxon>
        <taxon>Metazoa</taxon>
        <taxon>Ecdysozoa</taxon>
        <taxon>Arthropoda</taxon>
        <taxon>Hexapoda</taxon>
        <taxon>Insecta</taxon>
        <taxon>Pterygota</taxon>
        <taxon>Neoptera</taxon>
        <taxon>Endopterygota</taxon>
        <taxon>Diptera</taxon>
        <taxon>Brachycera</taxon>
        <taxon>Muscomorpha</taxon>
        <taxon>Ephydroidea</taxon>
        <taxon>Drosophilidae</taxon>
        <taxon>Drosophila</taxon>
        <taxon>Sophophora</taxon>
    </lineage>
</organism>
<gene>
    <name evidence="3" type="primary">LOC117143934</name>
</gene>
<dbReference type="SMART" id="SM00587">
    <property type="entry name" value="CHK"/>
    <property type="match status" value="1"/>
</dbReference>